<dbReference type="GO" id="GO:0030466">
    <property type="term" value="P:silent mating-type cassette heterochromatin formation"/>
    <property type="evidence" value="ECO:0007669"/>
    <property type="project" value="TreeGrafter"/>
</dbReference>
<dbReference type="EMBL" id="KB446556">
    <property type="protein sequence ID" value="EME85691.1"/>
    <property type="molecule type" value="Genomic_DNA"/>
</dbReference>
<keyword evidence="4" id="KW-1185">Reference proteome</keyword>
<feature type="region of interest" description="Disordered" evidence="1">
    <location>
        <begin position="149"/>
        <end position="176"/>
    </location>
</feature>
<feature type="compositionally biased region" description="Polar residues" evidence="1">
    <location>
        <begin position="880"/>
        <end position="893"/>
    </location>
</feature>
<evidence type="ECO:0000313" key="4">
    <source>
        <dbReference type="Proteomes" id="UP000016932"/>
    </source>
</evidence>
<gene>
    <name evidence="3" type="ORF">MYCFIDRAFT_82568</name>
</gene>
<feature type="compositionally biased region" description="Basic and acidic residues" evidence="1">
    <location>
        <begin position="860"/>
        <end position="875"/>
    </location>
</feature>
<feature type="region of interest" description="Disordered" evidence="1">
    <location>
        <begin position="218"/>
        <end position="666"/>
    </location>
</feature>
<dbReference type="RefSeq" id="XP_007922854.1">
    <property type="nucleotide sequence ID" value="XM_007924663.1"/>
</dbReference>
<feature type="region of interest" description="Disordered" evidence="1">
    <location>
        <begin position="779"/>
        <end position="946"/>
    </location>
</feature>
<dbReference type="SUPFAM" id="SSF57716">
    <property type="entry name" value="Glucocorticoid receptor-like (DNA-binding domain)"/>
    <property type="match status" value="1"/>
</dbReference>
<dbReference type="eggNOG" id="ENOG502QU3A">
    <property type="taxonomic scope" value="Eukaryota"/>
</dbReference>
<evidence type="ECO:0000256" key="1">
    <source>
        <dbReference type="SAM" id="MobiDB-lite"/>
    </source>
</evidence>
<dbReference type="InterPro" id="IPR013088">
    <property type="entry name" value="Znf_NHR/GATA"/>
</dbReference>
<feature type="compositionally biased region" description="Low complexity" evidence="1">
    <location>
        <begin position="838"/>
        <end position="850"/>
    </location>
</feature>
<dbReference type="VEuPathDB" id="FungiDB:MYCFIDRAFT_82568"/>
<feature type="region of interest" description="Disordered" evidence="1">
    <location>
        <begin position="971"/>
        <end position="1089"/>
    </location>
</feature>
<dbReference type="GO" id="GO:0006357">
    <property type="term" value="P:regulation of transcription by RNA polymerase II"/>
    <property type="evidence" value="ECO:0007669"/>
    <property type="project" value="TreeGrafter"/>
</dbReference>
<protein>
    <recommendedName>
        <fullName evidence="2">Ams2/SPT21 N-terminal domain-containing protein</fullName>
    </recommendedName>
</protein>
<dbReference type="GO" id="GO:0008270">
    <property type="term" value="F:zinc ion binding"/>
    <property type="evidence" value="ECO:0007669"/>
    <property type="project" value="InterPro"/>
</dbReference>
<dbReference type="InterPro" id="IPR042403">
    <property type="entry name" value="Spt21/Ams2"/>
</dbReference>
<feature type="compositionally biased region" description="Polar residues" evidence="1">
    <location>
        <begin position="236"/>
        <end position="255"/>
    </location>
</feature>
<evidence type="ECO:0000313" key="3">
    <source>
        <dbReference type="EMBL" id="EME85691.1"/>
    </source>
</evidence>
<dbReference type="Proteomes" id="UP000016932">
    <property type="component" value="Unassembled WGS sequence"/>
</dbReference>
<proteinExistence type="predicted"/>
<dbReference type="Pfam" id="PF25823">
    <property type="entry name" value="Ams2-SPT21_N"/>
    <property type="match status" value="1"/>
</dbReference>
<feature type="compositionally biased region" description="Basic residues" evidence="1">
    <location>
        <begin position="995"/>
        <end position="1010"/>
    </location>
</feature>
<feature type="compositionally biased region" description="Polar residues" evidence="1">
    <location>
        <begin position="631"/>
        <end position="640"/>
    </location>
</feature>
<feature type="compositionally biased region" description="Low complexity" evidence="1">
    <location>
        <begin position="218"/>
        <end position="232"/>
    </location>
</feature>
<feature type="compositionally biased region" description="Acidic residues" evidence="1">
    <location>
        <begin position="819"/>
        <end position="830"/>
    </location>
</feature>
<sequence length="1161" mass="126622">MDDEDFASIPTRPMRVKVLYTFDKENQTTCLARLPNILNIPAVAIDEQSQVGVIELQQCIQTIVTASPEILSQLDNADFSVYSFDYSECDAPVVGQGRLSSLLSTSTPHVQADKTMITGRVCKNIALFNNGVKETLEVKFKLTPISRPSHAELTRSDSTRSLSSATSSGFDPNAWNNQNRVHQQTNDYFNMDFLSSSGNGNNDAQSLEAMFGMGAENSGHVSGGLQQSGVVGAPETPNNATFSYNPAFSSQSHSAPGTRAGSPMMTSKPSQRNHELRHQSFSGNPSEIAEQNRPVSRGSVRSESGTSHAQRQPPKQAFEQQQAQPPTEVFYNEDGQPRKRVKVTQADWRGKSSFGSKSSDLRVTAATASSMHMFRPIAKKPSAPGSDLEPPPRVPTPVPNRTRPFQRMPSAPVRSALRQASVAESDFMSDVEPMSDAMTSPEGSSPGNSANGETPMDIPSSPPIVPGYNMPQPSSPGLPTLPPSRMVDSGYMSERGFHSGAIMESLEDDENRSPDAEDLEMAAHYRPRNSLHGSIVKTEGSPVEDMPSAYRMSSEVPHDLPIDVHPLPDSAGHQRPRAMTTSTAMSPGEDQTPMPEAEGSRRGSLALPPQVPQPKASSRPPPKQKRGPLQRSRTTTNDSEAGSPAPSDTEGRPRGGGRSGSGAPRRIAIEKKLQQSIANGEMPMFCSHCGAIETPTWRKLYVKNVDGKPGRLDSVEGEGETIGIEVTERDEDGESTKFVIRKSMKKTKNFLPGVGFEDTVVCNPCGLWFNKFRAMRPPDRWKRKSASRKSKKMRAEDFTDGPEPRSEAFLTDQVIPEEAIIEENEPEDDAKEGAADVPQPQAAPSARPRANSMQVQSRRATSDDGNVRRPHRDPAFMRAIQSSPVRPQGSQDSPIELDVTPEQPTRRLLFPSPRREGEEKTLNGEDIPRPQSAPSPSKGLGGKQSEKVVLIAEQTNVNVFEAFTYDKENMAPPIDENDDLSHLFEGSPSAVFKTPARKTPSKNTPRSRKQQHFEDLLKTPTQNSRKRKPLTPNANAANSADMSMNDFMTSPSSSRYFLRSTPSRLDRTPGGRSVSGSSQGRNGGSNEVSPFSRHIAQMLNDSTNGLSDPATFTSPNRQFDFSDLPTFTTPGRDMDWKGLDEILSSEFAGFSEGNGMDMGDA</sequence>
<dbReference type="AlphaFoldDB" id="M3AM84"/>
<name>M3AM84_PSEFD</name>
<feature type="compositionally biased region" description="Low complexity" evidence="1">
    <location>
        <begin position="159"/>
        <end position="168"/>
    </location>
</feature>
<dbReference type="HOGENOM" id="CLU_001743_0_0_1"/>
<dbReference type="InterPro" id="IPR057725">
    <property type="entry name" value="Ams2-SPT21_N"/>
</dbReference>
<evidence type="ECO:0000259" key="2">
    <source>
        <dbReference type="Pfam" id="PF25823"/>
    </source>
</evidence>
<accession>M3AM84</accession>
<feature type="compositionally biased region" description="Low complexity" evidence="1">
    <location>
        <begin position="1033"/>
        <end position="1046"/>
    </location>
</feature>
<reference evidence="3 4" key="1">
    <citation type="journal article" date="2012" name="PLoS Pathog.">
        <title>Diverse lifestyles and strategies of plant pathogenesis encoded in the genomes of eighteen Dothideomycetes fungi.</title>
        <authorList>
            <person name="Ohm R.A."/>
            <person name="Feau N."/>
            <person name="Henrissat B."/>
            <person name="Schoch C.L."/>
            <person name="Horwitz B.A."/>
            <person name="Barry K.W."/>
            <person name="Condon B.J."/>
            <person name="Copeland A.C."/>
            <person name="Dhillon B."/>
            <person name="Glaser F."/>
            <person name="Hesse C.N."/>
            <person name="Kosti I."/>
            <person name="LaButti K."/>
            <person name="Lindquist E.A."/>
            <person name="Lucas S."/>
            <person name="Salamov A.A."/>
            <person name="Bradshaw R.E."/>
            <person name="Ciuffetti L."/>
            <person name="Hamelin R.C."/>
            <person name="Kema G.H.J."/>
            <person name="Lawrence C."/>
            <person name="Scott J.A."/>
            <person name="Spatafora J.W."/>
            <person name="Turgeon B.G."/>
            <person name="de Wit P.J.G.M."/>
            <person name="Zhong S."/>
            <person name="Goodwin S.B."/>
            <person name="Grigoriev I.V."/>
        </authorList>
    </citation>
    <scope>NUCLEOTIDE SEQUENCE [LARGE SCALE GENOMIC DNA]</scope>
    <source>
        <strain evidence="3 4">CIRAD86</strain>
    </source>
</reference>
<feature type="compositionally biased region" description="Polar residues" evidence="1">
    <location>
        <begin position="299"/>
        <end position="310"/>
    </location>
</feature>
<feature type="compositionally biased region" description="Acidic residues" evidence="1">
    <location>
        <begin position="505"/>
        <end position="520"/>
    </location>
</feature>
<feature type="compositionally biased region" description="Polar residues" evidence="1">
    <location>
        <begin position="437"/>
        <end position="452"/>
    </location>
</feature>
<feature type="compositionally biased region" description="Pro residues" evidence="1">
    <location>
        <begin position="473"/>
        <end position="482"/>
    </location>
</feature>
<feature type="compositionally biased region" description="Basic and acidic residues" evidence="1">
    <location>
        <begin position="793"/>
        <end position="806"/>
    </location>
</feature>
<feature type="compositionally biased region" description="Basic and acidic residues" evidence="1">
    <location>
        <begin position="149"/>
        <end position="158"/>
    </location>
</feature>
<feature type="compositionally biased region" description="Low complexity" evidence="1">
    <location>
        <begin position="1070"/>
        <end position="1086"/>
    </location>
</feature>
<feature type="compositionally biased region" description="Basic residues" evidence="1">
    <location>
        <begin position="781"/>
        <end position="792"/>
    </location>
</feature>
<feature type="region of interest" description="Disordered" evidence="1">
    <location>
        <begin position="1101"/>
        <end position="1125"/>
    </location>
</feature>
<dbReference type="OrthoDB" id="3199820at2759"/>
<dbReference type="GO" id="GO:0000183">
    <property type="term" value="P:rDNA heterochromatin formation"/>
    <property type="evidence" value="ECO:0007669"/>
    <property type="project" value="TreeGrafter"/>
</dbReference>
<feature type="compositionally biased region" description="Basic and acidic residues" evidence="1">
    <location>
        <begin position="913"/>
        <end position="928"/>
    </location>
</feature>
<dbReference type="KEGG" id="pfj:MYCFIDRAFT_82568"/>
<feature type="domain" description="Ams2/SPT21 N-terminal" evidence="2">
    <location>
        <begin position="9"/>
        <end position="144"/>
    </location>
</feature>
<dbReference type="Gene3D" id="3.30.50.10">
    <property type="entry name" value="Erythroid Transcription Factor GATA-1, subunit A"/>
    <property type="match status" value="1"/>
</dbReference>
<organism evidence="3 4">
    <name type="scientific">Pseudocercospora fijiensis (strain CIRAD86)</name>
    <name type="common">Black leaf streak disease fungus</name>
    <name type="synonym">Mycosphaerella fijiensis</name>
    <dbReference type="NCBI Taxonomy" id="383855"/>
    <lineage>
        <taxon>Eukaryota</taxon>
        <taxon>Fungi</taxon>
        <taxon>Dikarya</taxon>
        <taxon>Ascomycota</taxon>
        <taxon>Pezizomycotina</taxon>
        <taxon>Dothideomycetes</taxon>
        <taxon>Dothideomycetidae</taxon>
        <taxon>Mycosphaerellales</taxon>
        <taxon>Mycosphaerellaceae</taxon>
        <taxon>Pseudocercospora</taxon>
    </lineage>
</organism>
<feature type="compositionally biased region" description="Polar residues" evidence="1">
    <location>
        <begin position="1047"/>
        <end position="1063"/>
    </location>
</feature>
<feature type="compositionally biased region" description="Pro residues" evidence="1">
    <location>
        <begin position="389"/>
        <end position="398"/>
    </location>
</feature>
<dbReference type="GeneID" id="19341958"/>
<dbReference type="PANTHER" id="PTHR39147:SF1">
    <property type="entry name" value="PROTEIN SPT21"/>
    <property type="match status" value="1"/>
</dbReference>
<dbReference type="PANTHER" id="PTHR39147">
    <property type="entry name" value="PROTEIN SPT21"/>
    <property type="match status" value="1"/>
</dbReference>